<dbReference type="AlphaFoldDB" id="U4LF29"/>
<accession>U4LF29</accession>
<gene>
    <name evidence="1" type="ORF">PCON_08667</name>
</gene>
<name>U4LF29_PYROM</name>
<keyword evidence="2" id="KW-1185">Reference proteome</keyword>
<proteinExistence type="predicted"/>
<organism evidence="1 2">
    <name type="scientific">Pyronema omphalodes (strain CBS 100304)</name>
    <name type="common">Pyronema confluens</name>
    <dbReference type="NCBI Taxonomy" id="1076935"/>
    <lineage>
        <taxon>Eukaryota</taxon>
        <taxon>Fungi</taxon>
        <taxon>Dikarya</taxon>
        <taxon>Ascomycota</taxon>
        <taxon>Pezizomycotina</taxon>
        <taxon>Pezizomycetes</taxon>
        <taxon>Pezizales</taxon>
        <taxon>Pyronemataceae</taxon>
        <taxon>Pyronema</taxon>
    </lineage>
</organism>
<evidence type="ECO:0000313" key="1">
    <source>
        <dbReference type="EMBL" id="CCX30468.1"/>
    </source>
</evidence>
<reference evidence="1 2" key="1">
    <citation type="journal article" date="2013" name="PLoS Genet.">
        <title>The genome and development-dependent transcriptomes of Pyronema confluens: a window into fungal evolution.</title>
        <authorList>
            <person name="Traeger S."/>
            <person name="Altegoer F."/>
            <person name="Freitag M."/>
            <person name="Gabaldon T."/>
            <person name="Kempken F."/>
            <person name="Kumar A."/>
            <person name="Marcet-Houben M."/>
            <person name="Poggeler S."/>
            <person name="Stajich J.E."/>
            <person name="Nowrousian M."/>
        </authorList>
    </citation>
    <scope>NUCLEOTIDE SEQUENCE [LARGE SCALE GENOMIC DNA]</scope>
    <source>
        <strain evidence="2">CBS 100304</strain>
        <tissue evidence="1">Vegetative mycelium</tissue>
    </source>
</reference>
<dbReference type="EMBL" id="HF935441">
    <property type="protein sequence ID" value="CCX30468.1"/>
    <property type="molecule type" value="Genomic_DNA"/>
</dbReference>
<sequence>MNKGSTTEARTASDKVHGTPITATRIAMCQVRDAAGTLSESLSSSIALSPRQARPVARSPLHKAPLHVRAAAFLFMHHQEETS</sequence>
<evidence type="ECO:0000313" key="2">
    <source>
        <dbReference type="Proteomes" id="UP000018144"/>
    </source>
</evidence>
<protein>
    <submittedName>
        <fullName evidence="1">Uncharacterized protein</fullName>
    </submittedName>
</protein>
<dbReference type="Proteomes" id="UP000018144">
    <property type="component" value="Unassembled WGS sequence"/>
</dbReference>